<keyword evidence="1" id="KW-0732">Signal</keyword>
<evidence type="ECO:0000313" key="3">
    <source>
        <dbReference type="Proteomes" id="UP000241803"/>
    </source>
</evidence>
<feature type="chain" id="PRO_5015778008" description="DUF3465 domain-containing protein" evidence="1">
    <location>
        <begin position="20"/>
        <end position="129"/>
    </location>
</feature>
<feature type="signal peptide" evidence="1">
    <location>
        <begin position="1"/>
        <end position="19"/>
    </location>
</feature>
<proteinExistence type="predicted"/>
<dbReference type="Proteomes" id="UP000241803">
    <property type="component" value="Unassembled WGS sequence"/>
</dbReference>
<dbReference type="EMBL" id="PYOC01000003">
    <property type="protein sequence ID" value="PSV47738.1"/>
    <property type="molecule type" value="Genomic_DNA"/>
</dbReference>
<evidence type="ECO:0000313" key="2">
    <source>
        <dbReference type="EMBL" id="PSV47738.1"/>
    </source>
</evidence>
<organism evidence="2 3">
    <name type="scientific">Photobacterium indicum</name>
    <dbReference type="NCBI Taxonomy" id="81447"/>
    <lineage>
        <taxon>Bacteria</taxon>
        <taxon>Pseudomonadati</taxon>
        <taxon>Pseudomonadota</taxon>
        <taxon>Gammaproteobacteria</taxon>
        <taxon>Vibrionales</taxon>
        <taxon>Vibrionaceae</taxon>
        <taxon>Photobacterium</taxon>
    </lineage>
</organism>
<gene>
    <name evidence="2" type="ORF">C9J47_11770</name>
</gene>
<evidence type="ECO:0008006" key="4">
    <source>
        <dbReference type="Google" id="ProtNLM"/>
    </source>
</evidence>
<sequence>MILSICCVVFCLSSFPTMADDVLLKQVYESHQSDVQVSGSGNVIRVLPDDNQGSRHQKFILRLYSNQTILISHNIDLAPRVLNLNVGDTVEFNGEYEWNSKGGVVHWTHRDPRGIHVHGWLKHNGKTYN</sequence>
<dbReference type="AlphaFoldDB" id="A0A2T3L9T1"/>
<name>A0A2T3L9T1_9GAMM</name>
<protein>
    <recommendedName>
        <fullName evidence="4">DUF3465 domain-containing protein</fullName>
    </recommendedName>
</protein>
<dbReference type="RefSeq" id="WP_107253889.1">
    <property type="nucleotide sequence ID" value="NZ_JAKJTK010000018.1"/>
</dbReference>
<keyword evidence="3" id="KW-1185">Reference proteome</keyword>
<accession>A0A2T3L9T1</accession>
<comment type="caution">
    <text evidence="2">The sequence shown here is derived from an EMBL/GenBank/DDBJ whole genome shotgun (WGS) entry which is preliminary data.</text>
</comment>
<dbReference type="InterPro" id="IPR021856">
    <property type="entry name" value="DUF3465"/>
</dbReference>
<evidence type="ECO:0000256" key="1">
    <source>
        <dbReference type="SAM" id="SignalP"/>
    </source>
</evidence>
<dbReference type="Pfam" id="PF11948">
    <property type="entry name" value="DUF3465"/>
    <property type="match status" value="1"/>
</dbReference>
<reference evidence="2 3" key="1">
    <citation type="submission" date="2018-03" db="EMBL/GenBank/DDBJ databases">
        <title>Whole genome sequencing of Histamine producing bacteria.</title>
        <authorList>
            <person name="Butler K."/>
        </authorList>
    </citation>
    <scope>NUCLEOTIDE SEQUENCE [LARGE SCALE GENOMIC DNA]</scope>
    <source>
        <strain evidence="2 3">ATCC 19614</strain>
    </source>
</reference>